<dbReference type="RefSeq" id="WP_126316905.1">
    <property type="nucleotide sequence ID" value="NZ_JBHOLU010000001.1"/>
</dbReference>
<dbReference type="AlphaFoldDB" id="A0AB38VWA4"/>
<proteinExistence type="predicted"/>
<name>A0AB38VWA4_9CORY</name>
<evidence type="ECO:0000313" key="2">
    <source>
        <dbReference type="Proteomes" id="UP000271380"/>
    </source>
</evidence>
<gene>
    <name evidence="1" type="ORF">NCTC949_01579</name>
</gene>
<accession>A0AB38VWA4</accession>
<protein>
    <submittedName>
        <fullName evidence="1">Uncharacterized protein</fullName>
    </submittedName>
</protein>
<dbReference type="Proteomes" id="UP000271380">
    <property type="component" value="Chromosome"/>
</dbReference>
<sequence length="89" mass="9983">MGREALIDTGHGNDAKALIACEVGLFFSWSQILRVELNDIMYIIGHLLWFIIDSKWVNLEFYAGLNNLTALLDMAITFHGVAELDVLSN</sequence>
<organism evidence="1 2">
    <name type="scientific">Corynebacterium kutscheri</name>
    <dbReference type="NCBI Taxonomy" id="35755"/>
    <lineage>
        <taxon>Bacteria</taxon>
        <taxon>Bacillati</taxon>
        <taxon>Actinomycetota</taxon>
        <taxon>Actinomycetes</taxon>
        <taxon>Mycobacteriales</taxon>
        <taxon>Corynebacteriaceae</taxon>
        <taxon>Corynebacterium</taxon>
    </lineage>
</organism>
<evidence type="ECO:0000313" key="1">
    <source>
        <dbReference type="EMBL" id="VEH08465.1"/>
    </source>
</evidence>
<reference evidence="1 2" key="1">
    <citation type="submission" date="2018-12" db="EMBL/GenBank/DDBJ databases">
        <authorList>
            <consortium name="Pathogen Informatics"/>
        </authorList>
    </citation>
    <scope>NUCLEOTIDE SEQUENCE [LARGE SCALE GENOMIC DNA]</scope>
    <source>
        <strain evidence="1 2">NCTC949</strain>
    </source>
</reference>
<dbReference type="EMBL" id="LR134377">
    <property type="protein sequence ID" value="VEH08465.1"/>
    <property type="molecule type" value="Genomic_DNA"/>
</dbReference>